<dbReference type="PANTHER" id="PTHR33711:SF7">
    <property type="entry name" value="INTRADIOL RING-CLEAVAGE DIOXYGENASES DOMAIN-CONTAINING PROTEIN-RELATED"/>
    <property type="match status" value="1"/>
</dbReference>
<comment type="similarity">
    <text evidence="2">Belongs to the intradiol ring-cleavage dioxygenase family.</text>
</comment>
<name>K5WNM8_AGABU</name>
<keyword evidence="6" id="KW-0408">Iron</keyword>
<organism evidence="9 10">
    <name type="scientific">Agaricus bisporus var. burnettii (strain JB137-S8 / ATCC MYA-4627 / FGSC 10392)</name>
    <name type="common">White button mushroom</name>
    <dbReference type="NCBI Taxonomy" id="597362"/>
    <lineage>
        <taxon>Eukaryota</taxon>
        <taxon>Fungi</taxon>
        <taxon>Dikarya</taxon>
        <taxon>Basidiomycota</taxon>
        <taxon>Agaricomycotina</taxon>
        <taxon>Agaricomycetes</taxon>
        <taxon>Agaricomycetidae</taxon>
        <taxon>Agaricales</taxon>
        <taxon>Agaricineae</taxon>
        <taxon>Agaricaceae</taxon>
        <taxon>Agaricus</taxon>
    </lineage>
</organism>
<dbReference type="Pfam" id="PF04444">
    <property type="entry name" value="Dioxygenase_N"/>
    <property type="match status" value="1"/>
</dbReference>
<protein>
    <recommendedName>
        <fullName evidence="11">Intradiol ring-cleavage dioxygenases domain-containing protein</fullName>
    </recommendedName>
</protein>
<evidence type="ECO:0008006" key="11">
    <source>
        <dbReference type="Google" id="ProtNLM"/>
    </source>
</evidence>
<dbReference type="InterPro" id="IPR000627">
    <property type="entry name" value="Intradiol_dOase_C"/>
</dbReference>
<dbReference type="InterPro" id="IPR050770">
    <property type="entry name" value="Intradiol_RC_Dioxygenase"/>
</dbReference>
<dbReference type="GO" id="GO:0009712">
    <property type="term" value="P:catechol-containing compound metabolic process"/>
    <property type="evidence" value="ECO:0007669"/>
    <property type="project" value="InterPro"/>
</dbReference>
<dbReference type="RefSeq" id="XP_007332546.1">
    <property type="nucleotide sequence ID" value="XM_007332484.1"/>
</dbReference>
<dbReference type="OMA" id="RCVMRSD"/>
<evidence type="ECO:0000256" key="4">
    <source>
        <dbReference type="ARBA" id="ARBA00022964"/>
    </source>
</evidence>
<dbReference type="Proteomes" id="UP000008493">
    <property type="component" value="Unassembled WGS sequence"/>
</dbReference>
<proteinExistence type="inferred from homology"/>
<accession>K5WNM8</accession>
<keyword evidence="4" id="KW-0223">Dioxygenase</keyword>
<feature type="domain" description="Catechol dioxygenase N-terminal" evidence="8">
    <location>
        <begin position="39"/>
        <end position="110"/>
    </location>
</feature>
<dbReference type="PANTHER" id="PTHR33711">
    <property type="entry name" value="DIOXYGENASE, PUTATIVE (AFU_ORTHOLOGUE AFUA_2G02910)-RELATED"/>
    <property type="match status" value="1"/>
</dbReference>
<dbReference type="eggNOG" id="ENOG502QWDJ">
    <property type="taxonomic scope" value="Eukaryota"/>
</dbReference>
<comment type="cofactor">
    <cofactor evidence="1">
        <name>Fe(3+)</name>
        <dbReference type="ChEBI" id="CHEBI:29034"/>
    </cofactor>
</comment>
<gene>
    <name evidence="9" type="ORF">AGABI1DRAFT_130952</name>
</gene>
<evidence type="ECO:0000256" key="5">
    <source>
        <dbReference type="ARBA" id="ARBA00023002"/>
    </source>
</evidence>
<dbReference type="Gene3D" id="2.60.130.10">
    <property type="entry name" value="Aromatic compound dioxygenase"/>
    <property type="match status" value="1"/>
</dbReference>
<evidence type="ECO:0000256" key="6">
    <source>
        <dbReference type="ARBA" id="ARBA00023004"/>
    </source>
</evidence>
<feature type="domain" description="Intradiol ring-cleavage dioxygenases" evidence="7">
    <location>
        <begin position="134"/>
        <end position="300"/>
    </location>
</feature>
<dbReference type="OrthoDB" id="5238185at2759"/>
<dbReference type="STRING" id="597362.K5WNM8"/>
<dbReference type="AlphaFoldDB" id="K5WNM8"/>
<evidence type="ECO:0000259" key="7">
    <source>
        <dbReference type="Pfam" id="PF00775"/>
    </source>
</evidence>
<dbReference type="EMBL" id="JH971399">
    <property type="protein sequence ID" value="EKM76946.1"/>
    <property type="molecule type" value="Genomic_DNA"/>
</dbReference>
<dbReference type="KEGG" id="abp:AGABI1DRAFT130952"/>
<reference evidence="10" key="1">
    <citation type="journal article" date="2012" name="Proc. Natl. Acad. Sci. U.S.A.">
        <title>Genome sequence of the button mushroom Agaricus bisporus reveals mechanisms governing adaptation to a humic-rich ecological niche.</title>
        <authorList>
            <person name="Morin E."/>
            <person name="Kohler A."/>
            <person name="Baker A.R."/>
            <person name="Foulongne-Oriol M."/>
            <person name="Lombard V."/>
            <person name="Nagy L.G."/>
            <person name="Ohm R.A."/>
            <person name="Patyshakuliyeva A."/>
            <person name="Brun A."/>
            <person name="Aerts A.L."/>
            <person name="Bailey A.M."/>
            <person name="Billette C."/>
            <person name="Coutinho P.M."/>
            <person name="Deakin G."/>
            <person name="Doddapaneni H."/>
            <person name="Floudas D."/>
            <person name="Grimwood J."/>
            <person name="Hilden K."/>
            <person name="Kuees U."/>
            <person name="LaButti K.M."/>
            <person name="Lapidus A."/>
            <person name="Lindquist E.A."/>
            <person name="Lucas S.M."/>
            <person name="Murat C."/>
            <person name="Riley R.W."/>
            <person name="Salamov A.A."/>
            <person name="Schmutz J."/>
            <person name="Subramanian V."/>
            <person name="Woesten H.A.B."/>
            <person name="Xu J."/>
            <person name="Eastwood D.C."/>
            <person name="Foster G.D."/>
            <person name="Sonnenberg A.S."/>
            <person name="Cullen D."/>
            <person name="de Vries R.P."/>
            <person name="Lundell T."/>
            <person name="Hibbett D.S."/>
            <person name="Henrissat B."/>
            <person name="Burton K.S."/>
            <person name="Kerrigan R.W."/>
            <person name="Challen M.P."/>
            <person name="Grigoriev I.V."/>
            <person name="Martin F."/>
        </authorList>
    </citation>
    <scope>NUCLEOTIDE SEQUENCE [LARGE SCALE GENOMIC DNA]</scope>
    <source>
        <strain evidence="10">JB137-S8 / ATCC MYA-4627 / FGSC 10392</strain>
    </source>
</reference>
<dbReference type="HOGENOM" id="CLU_046727_2_0_1"/>
<evidence type="ECO:0000256" key="2">
    <source>
        <dbReference type="ARBA" id="ARBA00007825"/>
    </source>
</evidence>
<dbReference type="GO" id="GO:0008199">
    <property type="term" value="F:ferric iron binding"/>
    <property type="evidence" value="ECO:0007669"/>
    <property type="project" value="InterPro"/>
</dbReference>
<dbReference type="SUPFAM" id="SSF49482">
    <property type="entry name" value="Aromatic compound dioxygenase"/>
    <property type="match status" value="1"/>
</dbReference>
<keyword evidence="10" id="KW-1185">Reference proteome</keyword>
<sequence>MSQADAAAQVDTSKLPNVTDVTAANITEYVHQVNASCPDDRTRFIFKSMVQHLHDFVRETSLTSEEWMTAVKFLTDTGKISTDLRSGGPEFLHRASTLVDILNNAKPPNATEATVLGPFFTDDAHDIESGGGIASEDKGDYMYVYGKVTDTKGNGIPGVVIETWETDGNGLYDNQDPNRDGPECRGRIHAKPDGTYSYRAVVPVGYSIPGDGPVGRMVQVLNRHTFRPAHIHMMLKAKGYETLTTALYLKTDKFLGSDVVFGVKSSLAVDLEYVKDPKAALSRGFPQARPHHALHYDFVLATPEEGANAREKLTLAGGKA</sequence>
<dbReference type="InParanoid" id="K5WNM8"/>
<evidence type="ECO:0000259" key="8">
    <source>
        <dbReference type="Pfam" id="PF04444"/>
    </source>
</evidence>
<evidence type="ECO:0000256" key="3">
    <source>
        <dbReference type="ARBA" id="ARBA00022723"/>
    </source>
</evidence>
<evidence type="ECO:0000313" key="10">
    <source>
        <dbReference type="Proteomes" id="UP000008493"/>
    </source>
</evidence>
<dbReference type="InterPro" id="IPR007535">
    <property type="entry name" value="Catechol_dOase_N"/>
</dbReference>
<evidence type="ECO:0000256" key="1">
    <source>
        <dbReference type="ARBA" id="ARBA00001965"/>
    </source>
</evidence>
<dbReference type="GeneID" id="18827340"/>
<evidence type="ECO:0000313" key="9">
    <source>
        <dbReference type="EMBL" id="EKM76946.1"/>
    </source>
</evidence>
<dbReference type="Pfam" id="PF00775">
    <property type="entry name" value="Dioxygenase_C"/>
    <property type="match status" value="1"/>
</dbReference>
<dbReference type="InterPro" id="IPR015889">
    <property type="entry name" value="Intradiol_dOase_core"/>
</dbReference>
<keyword evidence="5" id="KW-0560">Oxidoreductase</keyword>
<dbReference type="GO" id="GO:0018576">
    <property type="term" value="F:catechol 1,2-dioxygenase activity"/>
    <property type="evidence" value="ECO:0007669"/>
    <property type="project" value="InterPro"/>
</dbReference>
<keyword evidence="3" id="KW-0479">Metal-binding</keyword>